<dbReference type="PANTHER" id="PTHR35184">
    <property type="entry name" value="YALI0C10208P"/>
    <property type="match status" value="1"/>
</dbReference>
<dbReference type="OrthoDB" id="3357002at2759"/>
<feature type="transmembrane region" description="Helical" evidence="2">
    <location>
        <begin position="137"/>
        <end position="162"/>
    </location>
</feature>
<accession>A0A0M9VT80</accession>
<dbReference type="InterPro" id="IPR021460">
    <property type="entry name" value="DUF3112"/>
</dbReference>
<feature type="compositionally biased region" description="Basic and acidic residues" evidence="1">
    <location>
        <begin position="311"/>
        <end position="324"/>
    </location>
</feature>
<reference evidence="3 4" key="1">
    <citation type="submission" date="2015-07" db="EMBL/GenBank/DDBJ databases">
        <title>The genome of the fungus Escovopsis weberi, a specialized disease agent of ant agriculture.</title>
        <authorList>
            <person name="de Man T.J."/>
            <person name="Stajich J.E."/>
            <person name="Kubicek C.P."/>
            <person name="Chenthamara K."/>
            <person name="Atanasova L."/>
            <person name="Druzhinina I.S."/>
            <person name="Birnbaum S."/>
            <person name="Barribeau S.M."/>
            <person name="Teiling C."/>
            <person name="Suen G."/>
            <person name="Currie C."/>
            <person name="Gerardo N.M."/>
        </authorList>
    </citation>
    <scope>NUCLEOTIDE SEQUENCE [LARGE SCALE GENOMIC DNA]</scope>
</reference>
<keyword evidence="2" id="KW-0812">Transmembrane</keyword>
<keyword evidence="4" id="KW-1185">Reference proteome</keyword>
<name>A0A0M9VT80_ESCWE</name>
<dbReference type="Pfam" id="PF11309">
    <property type="entry name" value="DUF3112"/>
    <property type="match status" value="1"/>
</dbReference>
<evidence type="ECO:0000256" key="2">
    <source>
        <dbReference type="SAM" id="Phobius"/>
    </source>
</evidence>
<feature type="transmembrane region" description="Helical" evidence="2">
    <location>
        <begin position="63"/>
        <end position="85"/>
    </location>
</feature>
<keyword evidence="2" id="KW-0472">Membrane</keyword>
<dbReference type="STRING" id="150374.A0A0M9VT80"/>
<feature type="transmembrane region" description="Helical" evidence="2">
    <location>
        <begin position="36"/>
        <end position="56"/>
    </location>
</feature>
<organism evidence="3 4">
    <name type="scientific">Escovopsis weberi</name>
    <dbReference type="NCBI Taxonomy" id="150374"/>
    <lineage>
        <taxon>Eukaryota</taxon>
        <taxon>Fungi</taxon>
        <taxon>Dikarya</taxon>
        <taxon>Ascomycota</taxon>
        <taxon>Pezizomycotina</taxon>
        <taxon>Sordariomycetes</taxon>
        <taxon>Hypocreomycetidae</taxon>
        <taxon>Hypocreales</taxon>
        <taxon>Hypocreaceae</taxon>
        <taxon>Escovopsis</taxon>
    </lineage>
</organism>
<gene>
    <name evidence="3" type="ORF">ESCO_003075</name>
</gene>
<feature type="transmembrane region" description="Helical" evidence="2">
    <location>
        <begin position="221"/>
        <end position="246"/>
    </location>
</feature>
<evidence type="ECO:0000313" key="3">
    <source>
        <dbReference type="EMBL" id="KOS18382.1"/>
    </source>
</evidence>
<evidence type="ECO:0008006" key="5">
    <source>
        <dbReference type="Google" id="ProtNLM"/>
    </source>
</evidence>
<evidence type="ECO:0000313" key="4">
    <source>
        <dbReference type="Proteomes" id="UP000053831"/>
    </source>
</evidence>
<dbReference type="EMBL" id="LGSR01000022">
    <property type="protein sequence ID" value="KOS18382.1"/>
    <property type="molecule type" value="Genomic_DNA"/>
</dbReference>
<feature type="transmembrane region" description="Helical" evidence="2">
    <location>
        <begin position="182"/>
        <end position="200"/>
    </location>
</feature>
<feature type="transmembrane region" description="Helical" evidence="2">
    <location>
        <begin position="97"/>
        <end position="117"/>
    </location>
</feature>
<feature type="region of interest" description="Disordered" evidence="1">
    <location>
        <begin position="311"/>
        <end position="339"/>
    </location>
</feature>
<dbReference type="Proteomes" id="UP000053831">
    <property type="component" value="Unassembled WGS sequence"/>
</dbReference>
<protein>
    <recommendedName>
        <fullName evidence="5">Family c-likeg-protein-coupled receptor protein</fullName>
    </recommendedName>
</protein>
<dbReference type="PANTHER" id="PTHR35184:SF1">
    <property type="entry name" value="INTEGRAL MEMBRANE PROTEIN"/>
    <property type="match status" value="1"/>
</dbReference>
<feature type="compositionally biased region" description="Polar residues" evidence="1">
    <location>
        <begin position="325"/>
        <end position="339"/>
    </location>
</feature>
<keyword evidence="2" id="KW-1133">Transmembrane helix</keyword>
<proteinExistence type="predicted"/>
<dbReference type="AlphaFoldDB" id="A0A0M9VT80"/>
<sequence length="339" mass="36284">MSSVHGDGHPPGPPYPPGRAVLGGVPVPSIDDPICAVVILLFAASAVLNMTILQLNFRRGHKFILSGLLFGFSTARITANALRIAWASHPSNVRLVIAAQIFTNAGVIALFAANLVLAQRVLRAYHPDIGWRAPATLALRTLAASLLAGLVALVVVVVMAFYTLDRAVLARIRDVQLAVSAWFAFVAFVPCLVVPFCLARPRRAPAGAIDKFGQGSMRHKLLLLVGTSALLTLGACWRLAAVIVVRPAARPAPVHSKPALYCVDFAIELVCVYAYALSRFDRRFHIPDGSSGPGHYVNGVPGAAEGGLEAMHPEKQQSDSERSTDFSMNNMLVQRTDSK</sequence>
<evidence type="ECO:0000256" key="1">
    <source>
        <dbReference type="SAM" id="MobiDB-lite"/>
    </source>
</evidence>
<feature type="transmembrane region" description="Helical" evidence="2">
    <location>
        <begin position="258"/>
        <end position="277"/>
    </location>
</feature>
<comment type="caution">
    <text evidence="3">The sequence shown here is derived from an EMBL/GenBank/DDBJ whole genome shotgun (WGS) entry which is preliminary data.</text>
</comment>